<gene>
    <name evidence="2" type="ORF">L2102_18875</name>
</gene>
<keyword evidence="1" id="KW-0472">Membrane</keyword>
<evidence type="ECO:0000256" key="1">
    <source>
        <dbReference type="SAM" id="Phobius"/>
    </source>
</evidence>
<keyword evidence="1" id="KW-0812">Transmembrane</keyword>
<feature type="transmembrane region" description="Helical" evidence="1">
    <location>
        <begin position="40"/>
        <end position="60"/>
    </location>
</feature>
<proteinExistence type="predicted"/>
<dbReference type="EMBL" id="JAKIHV010000015">
    <property type="protein sequence ID" value="MDE9625382.1"/>
    <property type="molecule type" value="Genomic_DNA"/>
</dbReference>
<keyword evidence="1" id="KW-1133">Transmembrane helix</keyword>
<feature type="transmembrane region" description="Helical" evidence="1">
    <location>
        <begin position="12"/>
        <end position="34"/>
    </location>
</feature>
<feature type="transmembrane region" description="Helical" evidence="1">
    <location>
        <begin position="72"/>
        <end position="98"/>
    </location>
</feature>
<feature type="transmembrane region" description="Helical" evidence="1">
    <location>
        <begin position="104"/>
        <end position="121"/>
    </location>
</feature>
<evidence type="ECO:0000313" key="2">
    <source>
        <dbReference type="EMBL" id="MDE9625382.1"/>
    </source>
</evidence>
<dbReference type="AlphaFoldDB" id="A0AAJ1JU31"/>
<accession>A0AAJ1JU31</accession>
<dbReference type="Proteomes" id="UP001147046">
    <property type="component" value="Unassembled WGS sequence"/>
</dbReference>
<dbReference type="RefSeq" id="WP_275370120.1">
    <property type="nucleotide sequence ID" value="NZ_JAKIHV010000015.1"/>
</dbReference>
<evidence type="ECO:0000313" key="3">
    <source>
        <dbReference type="Proteomes" id="UP001147046"/>
    </source>
</evidence>
<protein>
    <submittedName>
        <fullName evidence="2">Uncharacterized protein</fullName>
    </submittedName>
</protein>
<comment type="caution">
    <text evidence="2">The sequence shown here is derived from an EMBL/GenBank/DDBJ whole genome shotgun (WGS) entry which is preliminary data.</text>
</comment>
<sequence length="137" mass="15244">MTESIHSDYFKWWCGTVVVGAIPIFIRLIACFLTDNNLELFNITELVGFGFAIQISSIYFGIGQQNIKTENILIINTTFSLVFVVIFSIIYIISLISANTLNPATTKTFVIIACLISLYVGQNSVKCAIMNKNFVEG</sequence>
<reference evidence="2" key="1">
    <citation type="submission" date="2022-01" db="EMBL/GenBank/DDBJ databases">
        <title>Genetic Characterization of Carbapenem-resistant Citrobacter spp. from China: a multicenter study.</title>
        <authorList>
            <person name="Ye L."/>
        </authorList>
    </citation>
    <scope>NUCLEOTIDE SEQUENCE</scope>
    <source>
        <strain evidence="2">IR5464</strain>
    </source>
</reference>
<name>A0AAJ1JU31_9ENTR</name>
<organism evidence="2 3">
    <name type="scientific">Citrobacter portucalensis</name>
    <dbReference type="NCBI Taxonomy" id="1639133"/>
    <lineage>
        <taxon>Bacteria</taxon>
        <taxon>Pseudomonadati</taxon>
        <taxon>Pseudomonadota</taxon>
        <taxon>Gammaproteobacteria</taxon>
        <taxon>Enterobacterales</taxon>
        <taxon>Enterobacteriaceae</taxon>
        <taxon>Citrobacter</taxon>
        <taxon>Citrobacter freundii complex</taxon>
    </lineage>
</organism>